<sequence>MNTISNWNQIPDFEDEEEEATFWLENELDGRLMAGSIHQPDSRESTTITLRFDPRMLSRIKRIARSRFLNYQSMMKQWLAERLEEEIRKQ</sequence>
<evidence type="ECO:0000313" key="1">
    <source>
        <dbReference type="EMBL" id="GAA5483778.1"/>
    </source>
</evidence>
<accession>A0ABP9UQF2</accession>
<gene>
    <name evidence="1" type="ORF">Hsar01_03012</name>
</gene>
<reference evidence="1 2" key="1">
    <citation type="submission" date="2024-02" db="EMBL/GenBank/DDBJ databases">
        <title>Haloferula sargassicola NBRC 104335.</title>
        <authorList>
            <person name="Ichikawa N."/>
            <person name="Katano-Makiyama Y."/>
            <person name="Hidaka K."/>
        </authorList>
    </citation>
    <scope>NUCLEOTIDE SEQUENCE [LARGE SCALE GENOMIC DNA]</scope>
    <source>
        <strain evidence="1 2">NBRC 104335</strain>
    </source>
</reference>
<name>A0ABP9UQF2_9BACT</name>
<evidence type="ECO:0008006" key="3">
    <source>
        <dbReference type="Google" id="ProtNLM"/>
    </source>
</evidence>
<dbReference type="Proteomes" id="UP001476282">
    <property type="component" value="Unassembled WGS sequence"/>
</dbReference>
<dbReference type="InterPro" id="IPR022148">
    <property type="entry name" value="CopG_antitoxin"/>
</dbReference>
<comment type="caution">
    <text evidence="1">The sequence shown here is derived from an EMBL/GenBank/DDBJ whole genome shotgun (WGS) entry which is preliminary data.</text>
</comment>
<proteinExistence type="predicted"/>
<dbReference type="Pfam" id="PF12441">
    <property type="entry name" value="CopG_antitoxin"/>
    <property type="match status" value="1"/>
</dbReference>
<dbReference type="EMBL" id="BAABRI010000017">
    <property type="protein sequence ID" value="GAA5483778.1"/>
    <property type="molecule type" value="Genomic_DNA"/>
</dbReference>
<protein>
    <recommendedName>
        <fullName evidence="3">CopG antitoxin of type II toxin-antitoxin system</fullName>
    </recommendedName>
</protein>
<dbReference type="RefSeq" id="WP_353567883.1">
    <property type="nucleotide sequence ID" value="NZ_BAABRI010000017.1"/>
</dbReference>
<evidence type="ECO:0000313" key="2">
    <source>
        <dbReference type="Proteomes" id="UP001476282"/>
    </source>
</evidence>
<organism evidence="1 2">
    <name type="scientific">Haloferula sargassicola</name>
    <dbReference type="NCBI Taxonomy" id="490096"/>
    <lineage>
        <taxon>Bacteria</taxon>
        <taxon>Pseudomonadati</taxon>
        <taxon>Verrucomicrobiota</taxon>
        <taxon>Verrucomicrobiia</taxon>
        <taxon>Verrucomicrobiales</taxon>
        <taxon>Verrucomicrobiaceae</taxon>
        <taxon>Haloferula</taxon>
    </lineage>
</organism>
<keyword evidence="2" id="KW-1185">Reference proteome</keyword>